<sequence>MNERGYIISKSKFYKLTASESIPHKRFGNRLVFSHAELLKWVELQTVQKNTCREATLQLSKSANRKKGGRNG</sequence>
<evidence type="ECO:0000313" key="1">
    <source>
        <dbReference type="EMBL" id="MBD1396748.1"/>
    </source>
</evidence>
<accession>A0ABR7XGK3</accession>
<proteinExistence type="predicted"/>
<dbReference type="Proteomes" id="UP000625551">
    <property type="component" value="Unassembled WGS sequence"/>
</dbReference>
<evidence type="ECO:0008006" key="3">
    <source>
        <dbReference type="Google" id="ProtNLM"/>
    </source>
</evidence>
<evidence type="ECO:0000313" key="2">
    <source>
        <dbReference type="Proteomes" id="UP000625551"/>
    </source>
</evidence>
<dbReference type="RefSeq" id="WP_191182903.1">
    <property type="nucleotide sequence ID" value="NZ_JACXAJ010000002.1"/>
</dbReference>
<dbReference type="EMBL" id="JACXAJ010000002">
    <property type="protein sequence ID" value="MBD1396748.1"/>
    <property type="molecule type" value="Genomic_DNA"/>
</dbReference>
<name>A0ABR7XGK3_9BACT</name>
<gene>
    <name evidence="1" type="ORF">H9Q13_06180</name>
</gene>
<reference evidence="1 2" key="1">
    <citation type="submission" date="2020-09" db="EMBL/GenBank/DDBJ databases">
        <title>Genome sequencing and assembly of Pontibacter sp.</title>
        <authorList>
            <person name="Chhetri G."/>
        </authorList>
    </citation>
    <scope>NUCLEOTIDE SEQUENCE [LARGE SCALE GENOMIC DNA]</scope>
    <source>
        <strain evidence="1 2">JH31</strain>
    </source>
</reference>
<organism evidence="1 2">
    <name type="scientific">Pontibacter aquaedesilientis</name>
    <dbReference type="NCBI Taxonomy" id="2766980"/>
    <lineage>
        <taxon>Bacteria</taxon>
        <taxon>Pseudomonadati</taxon>
        <taxon>Bacteroidota</taxon>
        <taxon>Cytophagia</taxon>
        <taxon>Cytophagales</taxon>
        <taxon>Hymenobacteraceae</taxon>
        <taxon>Pontibacter</taxon>
    </lineage>
</organism>
<keyword evidence="2" id="KW-1185">Reference proteome</keyword>
<comment type="caution">
    <text evidence="1">The sequence shown here is derived from an EMBL/GenBank/DDBJ whole genome shotgun (WGS) entry which is preliminary data.</text>
</comment>
<protein>
    <recommendedName>
        <fullName evidence="3">Helix-turn-helix domain-containing protein</fullName>
    </recommendedName>
</protein>